<dbReference type="PANTHER" id="PTHR30349:SF64">
    <property type="entry name" value="PROPHAGE INTEGRASE INTD-RELATED"/>
    <property type="match status" value="1"/>
</dbReference>
<evidence type="ECO:0000259" key="6">
    <source>
        <dbReference type="PROSITE" id="PS51898"/>
    </source>
</evidence>
<reference evidence="9" key="1">
    <citation type="submission" date="2023-07" db="EMBL/GenBank/DDBJ databases">
        <title>30 novel species of actinomycetes from the DSMZ collection.</title>
        <authorList>
            <person name="Nouioui I."/>
        </authorList>
    </citation>
    <scope>NUCLEOTIDE SEQUENCE [LARGE SCALE GENOMIC DNA]</scope>
    <source>
        <strain evidence="9">DSM 46792</strain>
    </source>
</reference>
<dbReference type="InterPro" id="IPR050090">
    <property type="entry name" value="Tyrosine_recombinase_XerCD"/>
</dbReference>
<feature type="compositionally biased region" description="Basic and acidic residues" evidence="5">
    <location>
        <begin position="1"/>
        <end position="23"/>
    </location>
</feature>
<keyword evidence="3" id="KW-0233">DNA recombination</keyword>
<comment type="similarity">
    <text evidence="1">Belongs to the 'phage' integrase family.</text>
</comment>
<dbReference type="CDD" id="cd01189">
    <property type="entry name" value="INT_ICEBs1_C_like"/>
    <property type="match status" value="1"/>
</dbReference>
<feature type="region of interest" description="Disordered" evidence="5">
    <location>
        <begin position="1"/>
        <end position="24"/>
    </location>
</feature>
<feature type="domain" description="Tyr recombinase" evidence="6">
    <location>
        <begin position="158"/>
        <end position="348"/>
    </location>
</feature>
<dbReference type="Gene3D" id="1.10.150.130">
    <property type="match status" value="1"/>
</dbReference>
<evidence type="ECO:0000256" key="1">
    <source>
        <dbReference type="ARBA" id="ARBA00008857"/>
    </source>
</evidence>
<dbReference type="PROSITE" id="PS51900">
    <property type="entry name" value="CB"/>
    <property type="match status" value="1"/>
</dbReference>
<dbReference type="InterPro" id="IPR002104">
    <property type="entry name" value="Integrase_catalytic"/>
</dbReference>
<evidence type="ECO:0000256" key="3">
    <source>
        <dbReference type="ARBA" id="ARBA00023172"/>
    </source>
</evidence>
<dbReference type="PANTHER" id="PTHR30349">
    <property type="entry name" value="PHAGE INTEGRASE-RELATED"/>
    <property type="match status" value="1"/>
</dbReference>
<keyword evidence="2 4" id="KW-0238">DNA-binding</keyword>
<organism evidence="8 9">
    <name type="scientific">Blastococcus goldschmidtiae</name>
    <dbReference type="NCBI Taxonomy" id="3075546"/>
    <lineage>
        <taxon>Bacteria</taxon>
        <taxon>Bacillati</taxon>
        <taxon>Actinomycetota</taxon>
        <taxon>Actinomycetes</taxon>
        <taxon>Geodermatophilales</taxon>
        <taxon>Geodermatophilaceae</taxon>
        <taxon>Blastococcus</taxon>
    </lineage>
</organism>
<sequence length="375" mass="41721">MASIARRPDGTYRPRFRDASGKEHARHFKRKVDAQRWLDEMTAAMVTGQYVDPAAGRVTFREYAERWRATQVHRPTTAAHVETMLRRHVYPGLGDKRLGSVLPSDVQSLVKQLSLDLAPATVGVVHRILAGIFKAAVRDRRIVASPCEGTKLPKVHRQRIEPMTLEAVEALTEAMPERYRALVTLAAGTGLRQGEMLGLTVDRIDFLRRQLTVDRQLITMPDRAPFLAPPKTQASVRVVPLPQVVVDALALHLGTWPADEFLFTTELGDPIRRTAFSERIWRPALKRAGLSGVTMHSLRHFYASLLIRHGESVKTVQARLGHASAAETLDTYSHLWPDSDDRTREAVDGALGSLRAEPSVARHATNRPSGRSADG</sequence>
<dbReference type="SUPFAM" id="SSF56349">
    <property type="entry name" value="DNA breaking-rejoining enzymes"/>
    <property type="match status" value="1"/>
</dbReference>
<dbReference type="InterPro" id="IPR013762">
    <property type="entry name" value="Integrase-like_cat_sf"/>
</dbReference>
<keyword evidence="9" id="KW-1185">Reference proteome</keyword>
<feature type="region of interest" description="Disordered" evidence="5">
    <location>
        <begin position="351"/>
        <end position="375"/>
    </location>
</feature>
<evidence type="ECO:0000256" key="5">
    <source>
        <dbReference type="SAM" id="MobiDB-lite"/>
    </source>
</evidence>
<gene>
    <name evidence="8" type="ORF">RM425_09895</name>
</gene>
<comment type="caution">
    <text evidence="8">The sequence shown here is derived from an EMBL/GenBank/DDBJ whole genome shotgun (WGS) entry which is preliminary data.</text>
</comment>
<dbReference type="RefSeq" id="WP_311345024.1">
    <property type="nucleotide sequence ID" value="NZ_JAVREI010000005.1"/>
</dbReference>
<dbReference type="Pfam" id="PF22022">
    <property type="entry name" value="Phage_int_M"/>
    <property type="match status" value="1"/>
</dbReference>
<dbReference type="Gene3D" id="1.10.443.10">
    <property type="entry name" value="Intergrase catalytic core"/>
    <property type="match status" value="1"/>
</dbReference>
<dbReference type="PROSITE" id="PS51898">
    <property type="entry name" value="TYR_RECOMBINASE"/>
    <property type="match status" value="1"/>
</dbReference>
<proteinExistence type="inferred from homology"/>
<dbReference type="InterPro" id="IPR044068">
    <property type="entry name" value="CB"/>
</dbReference>
<evidence type="ECO:0000256" key="2">
    <source>
        <dbReference type="ARBA" id="ARBA00023125"/>
    </source>
</evidence>
<dbReference type="Pfam" id="PF00589">
    <property type="entry name" value="Phage_integrase"/>
    <property type="match status" value="1"/>
</dbReference>
<name>A0ABU2K7R2_9ACTN</name>
<evidence type="ECO:0000259" key="7">
    <source>
        <dbReference type="PROSITE" id="PS51900"/>
    </source>
</evidence>
<feature type="domain" description="Core-binding (CB)" evidence="7">
    <location>
        <begin position="58"/>
        <end position="137"/>
    </location>
</feature>
<evidence type="ECO:0000256" key="4">
    <source>
        <dbReference type="PROSITE-ProRule" id="PRU01248"/>
    </source>
</evidence>
<dbReference type="Proteomes" id="UP001183222">
    <property type="component" value="Unassembled WGS sequence"/>
</dbReference>
<accession>A0ABU2K7R2</accession>
<dbReference type="InterPro" id="IPR053876">
    <property type="entry name" value="Phage_int_M"/>
</dbReference>
<protein>
    <submittedName>
        <fullName evidence="8">Tyrosine-type recombinase/integrase</fullName>
    </submittedName>
</protein>
<evidence type="ECO:0000313" key="9">
    <source>
        <dbReference type="Proteomes" id="UP001183222"/>
    </source>
</evidence>
<dbReference type="EMBL" id="JAVREI010000005">
    <property type="protein sequence ID" value="MDT0276210.1"/>
    <property type="molecule type" value="Genomic_DNA"/>
</dbReference>
<dbReference type="InterPro" id="IPR010998">
    <property type="entry name" value="Integrase_recombinase_N"/>
</dbReference>
<evidence type="ECO:0000313" key="8">
    <source>
        <dbReference type="EMBL" id="MDT0276210.1"/>
    </source>
</evidence>
<dbReference type="InterPro" id="IPR011010">
    <property type="entry name" value="DNA_brk_join_enz"/>
</dbReference>